<evidence type="ECO:0000256" key="4">
    <source>
        <dbReference type="PROSITE-ProRule" id="PRU00125"/>
    </source>
</evidence>
<evidence type="ECO:0008006" key="11">
    <source>
        <dbReference type="Google" id="ProtNLM"/>
    </source>
</evidence>
<dbReference type="InterPro" id="IPR016137">
    <property type="entry name" value="RGS"/>
</dbReference>
<dbReference type="Gene3D" id="3.30.1520.10">
    <property type="entry name" value="Phox-like domain"/>
    <property type="match status" value="1"/>
</dbReference>
<reference evidence="9" key="1">
    <citation type="submission" date="2013-04" db="EMBL/GenBank/DDBJ databases">
        <title>The Genome Sequence of Fonticula alba ATCC 38817.</title>
        <authorList>
            <consortium name="The Broad Institute Genomics Platform"/>
            <person name="Russ C."/>
            <person name="Cuomo C."/>
            <person name="Burger G."/>
            <person name="Gray M.W."/>
            <person name="Holland P.W.H."/>
            <person name="King N."/>
            <person name="Lang F.B.F."/>
            <person name="Roger A.J."/>
            <person name="Ruiz-Trillo I."/>
            <person name="Brown M."/>
            <person name="Walker B."/>
            <person name="Young S."/>
            <person name="Zeng Q."/>
            <person name="Gargeya S."/>
            <person name="Fitzgerald M."/>
            <person name="Haas B."/>
            <person name="Abouelleil A."/>
            <person name="Allen A.W."/>
            <person name="Alvarado L."/>
            <person name="Arachchi H.M."/>
            <person name="Berlin A.M."/>
            <person name="Chapman S.B."/>
            <person name="Gainer-Dewar J."/>
            <person name="Goldberg J."/>
            <person name="Griggs A."/>
            <person name="Gujja S."/>
            <person name="Hansen M."/>
            <person name="Howarth C."/>
            <person name="Imamovic A."/>
            <person name="Ireland A."/>
            <person name="Larimer J."/>
            <person name="McCowan C."/>
            <person name="Murphy C."/>
            <person name="Pearson M."/>
            <person name="Poon T.W."/>
            <person name="Priest M."/>
            <person name="Roberts A."/>
            <person name="Saif S."/>
            <person name="Shea T."/>
            <person name="Sisk P."/>
            <person name="Sykes S."/>
            <person name="Wortman J."/>
            <person name="Nusbaum C."/>
            <person name="Birren B."/>
        </authorList>
    </citation>
    <scope>NUCLEOTIDE SEQUENCE [LARGE SCALE GENOMIC DNA]</scope>
    <source>
        <strain evidence="9">ATCC 38817</strain>
    </source>
</reference>
<dbReference type="Proteomes" id="UP000030693">
    <property type="component" value="Unassembled WGS sequence"/>
</dbReference>
<name>A0A058Z8X3_FONAL</name>
<feature type="domain" description="LIM zinc-binding" evidence="6">
    <location>
        <begin position="144"/>
        <end position="222"/>
    </location>
</feature>
<dbReference type="SUPFAM" id="SSF64268">
    <property type="entry name" value="PX domain"/>
    <property type="match status" value="1"/>
</dbReference>
<protein>
    <recommendedName>
        <fullName evidence="11">PX domain-containing protein</fullName>
    </recommendedName>
</protein>
<dbReference type="OMA" id="MRDINAY"/>
<feature type="domain" description="RGS" evidence="7">
    <location>
        <begin position="304"/>
        <end position="424"/>
    </location>
</feature>
<dbReference type="GO" id="GO:0035091">
    <property type="term" value="F:phosphatidylinositol binding"/>
    <property type="evidence" value="ECO:0007669"/>
    <property type="project" value="InterPro"/>
</dbReference>
<dbReference type="EMBL" id="KB932204">
    <property type="protein sequence ID" value="KCV70378.1"/>
    <property type="molecule type" value="Genomic_DNA"/>
</dbReference>
<gene>
    <name evidence="9" type="ORF">H696_02712</name>
</gene>
<evidence type="ECO:0000259" key="6">
    <source>
        <dbReference type="PROSITE" id="PS50023"/>
    </source>
</evidence>
<dbReference type="STRING" id="691883.A0A058Z8X3"/>
<dbReference type="SMART" id="SM00312">
    <property type="entry name" value="PX"/>
    <property type="match status" value="1"/>
</dbReference>
<feature type="region of interest" description="Disordered" evidence="5">
    <location>
        <begin position="60"/>
        <end position="100"/>
    </location>
</feature>
<dbReference type="PROSITE" id="PS50132">
    <property type="entry name" value="RGS"/>
    <property type="match status" value="1"/>
</dbReference>
<dbReference type="GO" id="GO:0046872">
    <property type="term" value="F:metal ion binding"/>
    <property type="evidence" value="ECO:0007669"/>
    <property type="project" value="UniProtKB-KW"/>
</dbReference>
<accession>A0A058Z8X3</accession>
<dbReference type="OrthoDB" id="1112565at2759"/>
<evidence type="ECO:0000313" key="9">
    <source>
        <dbReference type="EMBL" id="KCV70378.1"/>
    </source>
</evidence>
<dbReference type="PROSITE" id="PS00478">
    <property type="entry name" value="LIM_DOMAIN_1"/>
    <property type="match status" value="1"/>
</dbReference>
<dbReference type="Gene3D" id="2.10.110.10">
    <property type="entry name" value="Cysteine Rich Protein"/>
    <property type="match status" value="2"/>
</dbReference>
<dbReference type="PROSITE" id="PS50195">
    <property type="entry name" value="PX"/>
    <property type="match status" value="1"/>
</dbReference>
<evidence type="ECO:0000256" key="5">
    <source>
        <dbReference type="SAM" id="MobiDB-lite"/>
    </source>
</evidence>
<feature type="domain" description="PX" evidence="8">
    <location>
        <begin position="473"/>
        <end position="606"/>
    </location>
</feature>
<dbReference type="AlphaFoldDB" id="A0A058Z8X3"/>
<dbReference type="RefSeq" id="XP_009494894.1">
    <property type="nucleotide sequence ID" value="XM_009496619.1"/>
</dbReference>
<evidence type="ECO:0000256" key="3">
    <source>
        <dbReference type="ARBA" id="ARBA00022833"/>
    </source>
</evidence>
<keyword evidence="4" id="KW-0440">LIM domain</keyword>
<dbReference type="GeneID" id="20527437"/>
<dbReference type="SMART" id="SM00132">
    <property type="entry name" value="LIM"/>
    <property type="match status" value="1"/>
</dbReference>
<dbReference type="Pfam" id="PF00412">
    <property type="entry name" value="LIM"/>
    <property type="match status" value="1"/>
</dbReference>
<evidence type="ECO:0000313" key="10">
    <source>
        <dbReference type="Proteomes" id="UP000030693"/>
    </source>
</evidence>
<dbReference type="PANTHER" id="PTHR15706">
    <property type="entry name" value="SH3 MULTIPLE DOMAIN"/>
    <property type="match status" value="1"/>
</dbReference>
<dbReference type="GO" id="GO:0016176">
    <property type="term" value="F:superoxide-generating NADPH oxidase activator activity"/>
    <property type="evidence" value="ECO:0007669"/>
    <property type="project" value="TreeGrafter"/>
</dbReference>
<dbReference type="InterPro" id="IPR001781">
    <property type="entry name" value="Znf_LIM"/>
</dbReference>
<keyword evidence="3 4" id="KW-0862">Zinc</keyword>
<dbReference type="eggNOG" id="ENOG502RUCM">
    <property type="taxonomic scope" value="Eukaryota"/>
</dbReference>
<dbReference type="InterPro" id="IPR001683">
    <property type="entry name" value="PX_dom"/>
</dbReference>
<dbReference type="Pfam" id="PF00615">
    <property type="entry name" value="RGS"/>
    <property type="match status" value="1"/>
</dbReference>
<dbReference type="GO" id="GO:0042554">
    <property type="term" value="P:superoxide anion generation"/>
    <property type="evidence" value="ECO:0007669"/>
    <property type="project" value="TreeGrafter"/>
</dbReference>
<feature type="compositionally biased region" description="Pro residues" evidence="5">
    <location>
        <begin position="85"/>
        <end position="94"/>
    </location>
</feature>
<proteinExistence type="predicted"/>
<evidence type="ECO:0000256" key="2">
    <source>
        <dbReference type="ARBA" id="ARBA00022737"/>
    </source>
</evidence>
<keyword evidence="2" id="KW-0677">Repeat</keyword>
<dbReference type="PANTHER" id="PTHR15706:SF2">
    <property type="entry name" value="SH3 AND PX DOMAIN-CONTAINING PROTEIN 2A"/>
    <property type="match status" value="1"/>
</dbReference>
<organism evidence="9">
    <name type="scientific">Fonticula alba</name>
    <name type="common">Slime mold</name>
    <dbReference type="NCBI Taxonomy" id="691883"/>
    <lineage>
        <taxon>Eukaryota</taxon>
        <taxon>Rotosphaerida</taxon>
        <taxon>Fonticulaceae</taxon>
        <taxon>Fonticula</taxon>
    </lineage>
</organism>
<dbReference type="CDD" id="cd07440">
    <property type="entry name" value="RGS"/>
    <property type="match status" value="1"/>
</dbReference>
<dbReference type="SUPFAM" id="SSF57716">
    <property type="entry name" value="Glucocorticoid receptor-like (DNA-binding domain)"/>
    <property type="match status" value="1"/>
</dbReference>
<keyword evidence="1 4" id="KW-0479">Metal-binding</keyword>
<dbReference type="SUPFAM" id="SSF48097">
    <property type="entry name" value="Regulator of G-protein signaling, RGS"/>
    <property type="match status" value="1"/>
</dbReference>
<evidence type="ECO:0000256" key="1">
    <source>
        <dbReference type="ARBA" id="ARBA00022723"/>
    </source>
</evidence>
<dbReference type="PROSITE" id="PS50023">
    <property type="entry name" value="LIM_DOMAIN_2"/>
    <property type="match status" value="1"/>
</dbReference>
<dbReference type="CDD" id="cd08368">
    <property type="entry name" value="LIM"/>
    <property type="match status" value="1"/>
</dbReference>
<feature type="region of interest" description="Disordered" evidence="5">
    <location>
        <begin position="15"/>
        <end position="37"/>
    </location>
</feature>
<dbReference type="InterPro" id="IPR051228">
    <property type="entry name" value="NADPH_Oxidase/PX-Domain"/>
</dbReference>
<dbReference type="InterPro" id="IPR036305">
    <property type="entry name" value="RGS_sf"/>
</dbReference>
<dbReference type="InterPro" id="IPR044926">
    <property type="entry name" value="RGS_subdomain_2"/>
</dbReference>
<evidence type="ECO:0000259" key="8">
    <source>
        <dbReference type="PROSITE" id="PS50195"/>
    </source>
</evidence>
<dbReference type="Gene3D" id="1.10.167.10">
    <property type="entry name" value="Regulator of G-protein Signalling 4, domain 2"/>
    <property type="match status" value="1"/>
</dbReference>
<dbReference type="GO" id="GO:0005737">
    <property type="term" value="C:cytoplasm"/>
    <property type="evidence" value="ECO:0007669"/>
    <property type="project" value="TreeGrafter"/>
</dbReference>
<sequence>MIVLADDLIDGGSHAHALGDGHGPGSPAHGGYYSDSEEELDEDDEICHLCSLPIRPQEPRVLVDEPATGPATGASTDSIDDDPLASPPLAPPHQQPSHSSMSLAAGGVYIHIHCMRCNVCAASLLEAPFSLDQNERVLCVGCSPKCHQCHQTILRDLVQAFGRTYHGDCFQCYQCHQPMKSSPQCSSSGLGGSNGTPGSSQHFYQQSGQPICSRCMSNRSVFIKRAFPEADELLHTTPPTPTDADPSMDEAPLTPTTAESDHFISLSDFQHGSVSKLPRSDSTLSVMTPRPSSTMVFNLANSRTLEGVLNSEQGTDYFVRFCIEDYSVEKIFFVLDLRQFETVQIASASDLHLYATTIFHKYLRPDAELAVDVPLDLRMDLFKVIESNRVSRSMFQRARALVYQQLEDEVFPKFFYSILGRRYLESIEFDDNGEVSLLSLAQRRKPAFSDIEAAVSMANLSASNQASGIPNTVVIVGASVRTFERRRDPDKYYAYEVVVHRAVCRQRPAPVDANSSQDQAIAITTIGVYRRFSQFFQLHQALTKQFPRLVFPPFPPRMKFGRSQVQRVTVQRLAHLDVYMKGLMQLAEVKTSARLLEFLHPSDDDIQNYRFNKRLSAISVDFTLKYH</sequence>
<dbReference type="SMART" id="SM00315">
    <property type="entry name" value="RGS"/>
    <property type="match status" value="1"/>
</dbReference>
<dbReference type="Pfam" id="PF00787">
    <property type="entry name" value="PX"/>
    <property type="match status" value="1"/>
</dbReference>
<evidence type="ECO:0000259" key="7">
    <source>
        <dbReference type="PROSITE" id="PS50132"/>
    </source>
</evidence>
<dbReference type="InterPro" id="IPR036871">
    <property type="entry name" value="PX_dom_sf"/>
</dbReference>
<keyword evidence="10" id="KW-1185">Reference proteome</keyword>
<feature type="region of interest" description="Disordered" evidence="5">
    <location>
        <begin position="234"/>
        <end position="255"/>
    </location>
</feature>